<dbReference type="EMBL" id="CP031124">
    <property type="protein sequence ID" value="AXF84637.1"/>
    <property type="molecule type" value="Genomic_DNA"/>
</dbReference>
<dbReference type="Pfam" id="PF13409">
    <property type="entry name" value="GST_N_2"/>
    <property type="match status" value="1"/>
</dbReference>
<protein>
    <submittedName>
        <fullName evidence="3">Disulfide-bond oxidoreductase YfcG</fullName>
        <ecNumber evidence="3">1.8.4.-</ecNumber>
    </submittedName>
</protein>
<evidence type="ECO:0000313" key="3">
    <source>
        <dbReference type="EMBL" id="AXF84637.1"/>
    </source>
</evidence>
<evidence type="ECO:0000313" key="4">
    <source>
        <dbReference type="Proteomes" id="UP000252182"/>
    </source>
</evidence>
<dbReference type="SFLD" id="SFLDG01151">
    <property type="entry name" value="Main.2:_Nu-like"/>
    <property type="match status" value="1"/>
</dbReference>
<dbReference type="AlphaFoldDB" id="A0A345D8E9"/>
<dbReference type="PROSITE" id="PS50404">
    <property type="entry name" value="GST_NTER"/>
    <property type="match status" value="1"/>
</dbReference>
<evidence type="ECO:0000259" key="1">
    <source>
        <dbReference type="PROSITE" id="PS50404"/>
    </source>
</evidence>
<proteinExistence type="predicted"/>
<dbReference type="KEGG" id="hyf:DTO96_100347"/>
<accession>A0A345D8E9</accession>
<feature type="domain" description="GST C-terminal" evidence="2">
    <location>
        <begin position="86"/>
        <end position="211"/>
    </location>
</feature>
<dbReference type="InterPro" id="IPR036249">
    <property type="entry name" value="Thioredoxin-like_sf"/>
</dbReference>
<sequence length="211" mass="23318">MIQFYTYTTPNGRKISIMLEELGIPYQVNVVNISNGEQFEPDFLKVSPNNKIPAIVDEEANGLAVFESGAILTYLAEKYGQFLPTSGEARYKTLEWLHWQIGGVGPMFGQLGYFTVYAKEKMPQAIARYTSEAERLLAVMDRRLTDNAYLAGEVYSIADMAAYPWVVNAREGAFLGASLGAVLAEKPAVLRWLNDVGARPAVQRGMAVPVV</sequence>
<reference evidence="4" key="1">
    <citation type="submission" date="2018-07" db="EMBL/GenBank/DDBJ databases">
        <authorList>
            <person name="Kim H."/>
        </authorList>
    </citation>
    <scope>NUCLEOTIDE SEQUENCE [LARGE SCALE GENOMIC DNA]</scope>
    <source>
        <strain evidence="4">F02</strain>
    </source>
</reference>
<dbReference type="CDD" id="cd03048">
    <property type="entry name" value="GST_N_Ure2p_like"/>
    <property type="match status" value="1"/>
</dbReference>
<evidence type="ECO:0000259" key="2">
    <source>
        <dbReference type="PROSITE" id="PS50405"/>
    </source>
</evidence>
<dbReference type="InterPro" id="IPR010987">
    <property type="entry name" value="Glutathione-S-Trfase_C-like"/>
</dbReference>
<dbReference type="Proteomes" id="UP000252182">
    <property type="component" value="Chromosome"/>
</dbReference>
<dbReference type="InterPro" id="IPR004045">
    <property type="entry name" value="Glutathione_S-Trfase_N"/>
</dbReference>
<dbReference type="PROSITE" id="PS50405">
    <property type="entry name" value="GST_CTER"/>
    <property type="match status" value="1"/>
</dbReference>
<dbReference type="SFLD" id="SFLDS00019">
    <property type="entry name" value="Glutathione_Transferase_(cytos"/>
    <property type="match status" value="1"/>
</dbReference>
<organism evidence="3 4">
    <name type="scientific">Ephemeroptericola cinctiostellae</name>
    <dbReference type="NCBI Taxonomy" id="2268024"/>
    <lineage>
        <taxon>Bacteria</taxon>
        <taxon>Pseudomonadati</taxon>
        <taxon>Pseudomonadota</taxon>
        <taxon>Betaproteobacteria</taxon>
        <taxon>Burkholderiales</taxon>
        <taxon>Burkholderiaceae</taxon>
        <taxon>Ephemeroptericola</taxon>
    </lineage>
</organism>
<dbReference type="Pfam" id="PF13410">
    <property type="entry name" value="GST_C_2"/>
    <property type="match status" value="1"/>
</dbReference>
<dbReference type="SFLD" id="SFLDG00358">
    <property type="entry name" value="Main_(cytGST)"/>
    <property type="match status" value="1"/>
</dbReference>
<dbReference type="OrthoDB" id="81087at2"/>
<dbReference type="InterPro" id="IPR040079">
    <property type="entry name" value="Glutathione_S-Trfase"/>
</dbReference>
<dbReference type="InterPro" id="IPR036282">
    <property type="entry name" value="Glutathione-S-Trfase_C_sf"/>
</dbReference>
<dbReference type="Gene3D" id="1.20.1050.10">
    <property type="match status" value="1"/>
</dbReference>
<keyword evidence="4" id="KW-1185">Reference proteome</keyword>
<gene>
    <name evidence="3" type="primary">yfcG_1</name>
    <name evidence="3" type="ORF">DTO96_100347</name>
</gene>
<dbReference type="EC" id="1.8.4.-" evidence="3"/>
<dbReference type="Gene3D" id="3.40.30.10">
    <property type="entry name" value="Glutaredoxin"/>
    <property type="match status" value="1"/>
</dbReference>
<dbReference type="RefSeq" id="WP_114561913.1">
    <property type="nucleotide sequence ID" value="NZ_CP031124.1"/>
</dbReference>
<name>A0A345D8E9_9BURK</name>
<keyword evidence="3" id="KW-0560">Oxidoreductase</keyword>
<feature type="domain" description="GST N-terminal" evidence="1">
    <location>
        <begin position="1"/>
        <end position="83"/>
    </location>
</feature>
<dbReference type="SUPFAM" id="SSF52833">
    <property type="entry name" value="Thioredoxin-like"/>
    <property type="match status" value="1"/>
</dbReference>
<dbReference type="PANTHER" id="PTHR44051:SF8">
    <property type="entry name" value="GLUTATHIONE S-TRANSFERASE GSTA"/>
    <property type="match status" value="1"/>
</dbReference>
<dbReference type="SUPFAM" id="SSF47616">
    <property type="entry name" value="GST C-terminal domain-like"/>
    <property type="match status" value="1"/>
</dbReference>
<dbReference type="PANTHER" id="PTHR44051">
    <property type="entry name" value="GLUTATHIONE S-TRANSFERASE-RELATED"/>
    <property type="match status" value="1"/>
</dbReference>
<dbReference type="GO" id="GO:0016491">
    <property type="term" value="F:oxidoreductase activity"/>
    <property type="evidence" value="ECO:0007669"/>
    <property type="project" value="UniProtKB-KW"/>
</dbReference>